<gene>
    <name evidence="4" type="ORF">MARPO_0007s0130</name>
</gene>
<dbReference type="Gramene" id="Mp3g01360.1">
    <property type="protein sequence ID" value="Mp3g01360.1.cds"/>
    <property type="gene ID" value="Mp3g01360"/>
</dbReference>
<dbReference type="Proteomes" id="UP000244005">
    <property type="component" value="Unassembled WGS sequence"/>
</dbReference>
<dbReference type="PANTHER" id="PTHR11787">
    <property type="entry name" value="RAB GDP-DISSOCIATION INHIBITOR"/>
    <property type="match status" value="1"/>
</dbReference>
<evidence type="ECO:0000259" key="3">
    <source>
        <dbReference type="Pfam" id="PF22603"/>
    </source>
</evidence>
<dbReference type="InterPro" id="IPR036188">
    <property type="entry name" value="FAD/NAD-bd_sf"/>
</dbReference>
<feature type="region of interest" description="Disordered" evidence="2">
    <location>
        <begin position="592"/>
        <end position="619"/>
    </location>
</feature>
<dbReference type="GO" id="GO:0007264">
    <property type="term" value="P:small GTPase-mediated signal transduction"/>
    <property type="evidence" value="ECO:0007669"/>
    <property type="project" value="InterPro"/>
</dbReference>
<feature type="region of interest" description="Disordered" evidence="2">
    <location>
        <begin position="26"/>
        <end position="77"/>
    </location>
</feature>
<dbReference type="InterPro" id="IPR018203">
    <property type="entry name" value="GDP_dissociation_inhibitor"/>
</dbReference>
<evidence type="ECO:0000256" key="1">
    <source>
        <dbReference type="ARBA" id="ARBA00005593"/>
    </source>
</evidence>
<dbReference type="GO" id="GO:0016192">
    <property type="term" value="P:vesicle-mediated transport"/>
    <property type="evidence" value="ECO:0000318"/>
    <property type="project" value="GO_Central"/>
</dbReference>
<dbReference type="Pfam" id="PF00996">
    <property type="entry name" value="GDI"/>
    <property type="match status" value="2"/>
</dbReference>
<dbReference type="OrthoDB" id="9446342at2759"/>
<dbReference type="EMBL" id="KZ772679">
    <property type="protein sequence ID" value="PTQ47725.1"/>
    <property type="molecule type" value="Genomic_DNA"/>
</dbReference>
<protein>
    <recommendedName>
        <fullName evidence="3">RAE1/2 domain-containing protein</fullName>
    </recommendedName>
</protein>
<accession>A0A2R6XNP3</accession>
<evidence type="ECO:0000313" key="5">
    <source>
        <dbReference type="Proteomes" id="UP000244005"/>
    </source>
</evidence>
<reference evidence="5" key="1">
    <citation type="journal article" date="2017" name="Cell">
        <title>Insights into land plant evolution garnered from the Marchantia polymorpha genome.</title>
        <authorList>
            <person name="Bowman J.L."/>
            <person name="Kohchi T."/>
            <person name="Yamato K.T."/>
            <person name="Jenkins J."/>
            <person name="Shu S."/>
            <person name="Ishizaki K."/>
            <person name="Yamaoka S."/>
            <person name="Nishihama R."/>
            <person name="Nakamura Y."/>
            <person name="Berger F."/>
            <person name="Adam C."/>
            <person name="Aki S.S."/>
            <person name="Althoff F."/>
            <person name="Araki T."/>
            <person name="Arteaga-Vazquez M.A."/>
            <person name="Balasubrmanian S."/>
            <person name="Barry K."/>
            <person name="Bauer D."/>
            <person name="Boehm C.R."/>
            <person name="Briginshaw L."/>
            <person name="Caballero-Perez J."/>
            <person name="Catarino B."/>
            <person name="Chen F."/>
            <person name="Chiyoda S."/>
            <person name="Chovatia M."/>
            <person name="Davies K.M."/>
            <person name="Delmans M."/>
            <person name="Demura T."/>
            <person name="Dierschke T."/>
            <person name="Dolan L."/>
            <person name="Dorantes-Acosta A.E."/>
            <person name="Eklund D.M."/>
            <person name="Florent S.N."/>
            <person name="Flores-Sandoval E."/>
            <person name="Fujiyama A."/>
            <person name="Fukuzawa H."/>
            <person name="Galik B."/>
            <person name="Grimanelli D."/>
            <person name="Grimwood J."/>
            <person name="Grossniklaus U."/>
            <person name="Hamada T."/>
            <person name="Haseloff J."/>
            <person name="Hetherington A.J."/>
            <person name="Higo A."/>
            <person name="Hirakawa Y."/>
            <person name="Hundley H.N."/>
            <person name="Ikeda Y."/>
            <person name="Inoue K."/>
            <person name="Inoue S.I."/>
            <person name="Ishida S."/>
            <person name="Jia Q."/>
            <person name="Kakita M."/>
            <person name="Kanazawa T."/>
            <person name="Kawai Y."/>
            <person name="Kawashima T."/>
            <person name="Kennedy M."/>
            <person name="Kinose K."/>
            <person name="Kinoshita T."/>
            <person name="Kohara Y."/>
            <person name="Koide E."/>
            <person name="Komatsu K."/>
            <person name="Kopischke S."/>
            <person name="Kubo M."/>
            <person name="Kyozuka J."/>
            <person name="Lagercrantz U."/>
            <person name="Lin S.S."/>
            <person name="Lindquist E."/>
            <person name="Lipzen A.M."/>
            <person name="Lu C.W."/>
            <person name="De Luna E."/>
            <person name="Martienssen R.A."/>
            <person name="Minamino N."/>
            <person name="Mizutani M."/>
            <person name="Mizutani M."/>
            <person name="Mochizuki N."/>
            <person name="Monte I."/>
            <person name="Mosher R."/>
            <person name="Nagasaki H."/>
            <person name="Nakagami H."/>
            <person name="Naramoto S."/>
            <person name="Nishitani K."/>
            <person name="Ohtani M."/>
            <person name="Okamoto T."/>
            <person name="Okumura M."/>
            <person name="Phillips J."/>
            <person name="Pollak B."/>
            <person name="Reinders A."/>
            <person name="Rovekamp M."/>
            <person name="Sano R."/>
            <person name="Sawa S."/>
            <person name="Schmid M.W."/>
            <person name="Shirakawa M."/>
            <person name="Solano R."/>
            <person name="Spunde A."/>
            <person name="Suetsugu N."/>
            <person name="Sugano S."/>
            <person name="Sugiyama A."/>
            <person name="Sun R."/>
            <person name="Suzuki Y."/>
            <person name="Takenaka M."/>
            <person name="Takezawa D."/>
            <person name="Tomogane H."/>
            <person name="Tsuzuki M."/>
            <person name="Ueda T."/>
            <person name="Umeda M."/>
            <person name="Ward J.M."/>
            <person name="Watanabe Y."/>
            <person name="Yazaki K."/>
            <person name="Yokoyama R."/>
            <person name="Yoshitake Y."/>
            <person name="Yotsui I."/>
            <person name="Zachgo S."/>
            <person name="Schmutz J."/>
        </authorList>
    </citation>
    <scope>NUCLEOTIDE SEQUENCE [LARGE SCALE GENOMIC DNA]</scope>
    <source>
        <strain evidence="5">Tak-1</strain>
    </source>
</reference>
<sequence>MCSERKPFTTPEAQVGVCEIAKRANLEKRSEKRRRRQIRANWGRSRPRPRPRERHSAGQVSGADGKALSVRTREPASRCSLERETSLSFELRSPFSSSSIAAAASGSLLAVRLCNNLSIRPSQLLPCFFSLCRLTSCSASRRFWSIFFWAVIWSGHKTIAKKTRRGREGGGSARMEMDGLVEPDTFDLIVLGTGLPESILAAAAANAGHSVLHLDHLDFYGAHWTSLSFSQFRSWAGSGGSFAPPPILANSSFADECEESPLSTASSGNLLGTACDLRADDETGAGADHPDGKENDVSGTTIAESDKAGNEETESARPGDQREIGLEVVEVDYENHLYSDVRLKDIEGVDLGASRFYNLDLAGPRLTFCGSQLVNLLLRSGASNYVEFKGVEATYMWTGTVLSAVPSSRADVFKDKSLSLSDKRFLMRFFKLVTDHANAEGAEVSREILESPFVEFMRLQNLPTSMQSIILYAIALVDTDQDSKDSSTLLKTKDGFRKLTLYLSSVGRFSNAPTAFLYPLYGQGELPQAFCRSAAVNGSLYVLRRPIKALIVDKECNEYRGVQTLTGQHLYSKKLIMGPSVVPKREQEGGLLPLAKEENGSVQKPGDESSKKPALLSSSEGPHTKVARYVCITDKSLFEGQTTLLVIFPPKLISENHSTVVRALQLSSAASVCPDGKFVLQLSTLCSDASDGHEILKAAIDILLSRPGEGTLVSSEANEEFLPAPKPKILWSVYFKQALHTDAKKLARPGLAMFDMPDGALDCEGILSSTEKVYREFFPQTEFFKKAPPPEEKETEEVESEDVETE</sequence>
<dbReference type="SUPFAM" id="SSF54373">
    <property type="entry name" value="FAD-linked reductases, C-terminal domain"/>
    <property type="match status" value="1"/>
</dbReference>
<feature type="region of interest" description="Disordered" evidence="2">
    <location>
        <begin position="784"/>
        <end position="806"/>
    </location>
</feature>
<dbReference type="InterPro" id="IPR054420">
    <property type="entry name" value="RAE1_2_domI_C"/>
</dbReference>
<feature type="compositionally biased region" description="Acidic residues" evidence="2">
    <location>
        <begin position="793"/>
        <end position="806"/>
    </location>
</feature>
<dbReference type="OMA" id="EHYVLHA"/>
<dbReference type="AlphaFoldDB" id="A0A2R6XNP3"/>
<feature type="domain" description="RAE1/2" evidence="3">
    <location>
        <begin position="626"/>
        <end position="738"/>
    </location>
</feature>
<evidence type="ECO:0000313" key="4">
    <source>
        <dbReference type="EMBL" id="PTQ47725.1"/>
    </source>
</evidence>
<dbReference type="GO" id="GO:0005968">
    <property type="term" value="C:Rab-protein geranylgeranyltransferase complex"/>
    <property type="evidence" value="ECO:0000318"/>
    <property type="project" value="GO_Central"/>
</dbReference>
<dbReference type="GO" id="GO:0005092">
    <property type="term" value="F:GDP-dissociation inhibitor activity"/>
    <property type="evidence" value="ECO:0007669"/>
    <property type="project" value="InterPro"/>
</dbReference>
<feature type="compositionally biased region" description="Basic and acidic residues" evidence="2">
    <location>
        <begin position="595"/>
        <end position="611"/>
    </location>
</feature>
<organism evidence="4 5">
    <name type="scientific">Marchantia polymorpha</name>
    <name type="common">Common liverwort</name>
    <name type="synonym">Marchantia aquatica</name>
    <dbReference type="NCBI Taxonomy" id="3197"/>
    <lineage>
        <taxon>Eukaryota</taxon>
        <taxon>Viridiplantae</taxon>
        <taxon>Streptophyta</taxon>
        <taxon>Embryophyta</taxon>
        <taxon>Marchantiophyta</taxon>
        <taxon>Marchantiopsida</taxon>
        <taxon>Marchantiidae</taxon>
        <taxon>Marchantiales</taxon>
        <taxon>Marchantiaceae</taxon>
        <taxon>Marchantia</taxon>
    </lineage>
</organism>
<dbReference type="Pfam" id="PF22603">
    <property type="entry name" value="RAE1_2_domI_C"/>
    <property type="match status" value="1"/>
</dbReference>
<comment type="similarity">
    <text evidence="1">Belongs to the Rab GDI family.</text>
</comment>
<feature type="region of interest" description="Disordered" evidence="2">
    <location>
        <begin position="281"/>
        <end position="320"/>
    </location>
</feature>
<dbReference type="GO" id="GO:0005829">
    <property type="term" value="C:cytosol"/>
    <property type="evidence" value="ECO:0000318"/>
    <property type="project" value="GO_Central"/>
</dbReference>
<proteinExistence type="inferred from homology"/>
<dbReference type="Gene3D" id="3.50.50.60">
    <property type="entry name" value="FAD/NAD(P)-binding domain"/>
    <property type="match status" value="2"/>
</dbReference>
<dbReference type="PRINTS" id="PR00891">
    <property type="entry name" value="RABGDIREP"/>
</dbReference>
<dbReference type="PANTHER" id="PTHR11787:SF4">
    <property type="entry name" value="CHM, RAB ESCORT PROTEIN 1"/>
    <property type="match status" value="1"/>
</dbReference>
<name>A0A2R6XNP3_MARPO</name>
<evidence type="ECO:0000256" key="2">
    <source>
        <dbReference type="SAM" id="MobiDB-lite"/>
    </source>
</evidence>
<dbReference type="SUPFAM" id="SSF51905">
    <property type="entry name" value="FAD/NAD(P)-binding domain"/>
    <property type="match status" value="1"/>
</dbReference>
<dbReference type="Gene3D" id="3.30.519.10">
    <property type="entry name" value="Guanine Nucleotide Dissociation Inhibitor, domain 2"/>
    <property type="match status" value="2"/>
</dbReference>
<dbReference type="GO" id="GO:0005634">
    <property type="term" value="C:nucleus"/>
    <property type="evidence" value="ECO:0000318"/>
    <property type="project" value="GO_Central"/>
</dbReference>
<feature type="compositionally biased region" description="Basic and acidic residues" evidence="2">
    <location>
        <begin position="304"/>
        <end position="320"/>
    </location>
</feature>
<keyword evidence="5" id="KW-1185">Reference proteome</keyword>